<dbReference type="EMBL" id="CP093343">
    <property type="protein sequence ID" value="WOG81600.1"/>
    <property type="molecule type" value="Genomic_DNA"/>
</dbReference>
<dbReference type="PANTHER" id="PTHR48478">
    <property type="entry name" value="LECTIN-LIKE"/>
    <property type="match status" value="1"/>
</dbReference>
<organism evidence="1 2">
    <name type="scientific">Daucus carota subsp. sativus</name>
    <name type="common">Carrot</name>
    <dbReference type="NCBI Taxonomy" id="79200"/>
    <lineage>
        <taxon>Eukaryota</taxon>
        <taxon>Viridiplantae</taxon>
        <taxon>Streptophyta</taxon>
        <taxon>Embryophyta</taxon>
        <taxon>Tracheophyta</taxon>
        <taxon>Spermatophyta</taxon>
        <taxon>Magnoliopsida</taxon>
        <taxon>eudicotyledons</taxon>
        <taxon>Gunneridae</taxon>
        <taxon>Pentapetalae</taxon>
        <taxon>asterids</taxon>
        <taxon>campanulids</taxon>
        <taxon>Apiales</taxon>
        <taxon>Apiaceae</taxon>
        <taxon>Apioideae</taxon>
        <taxon>Scandiceae</taxon>
        <taxon>Daucinae</taxon>
        <taxon>Daucus</taxon>
        <taxon>Daucus sect. Daucus</taxon>
    </lineage>
</organism>
<dbReference type="InterPro" id="IPR052147">
    <property type="entry name" value="PP2-like/Lectin"/>
</dbReference>
<reference evidence="1" key="1">
    <citation type="journal article" date="2016" name="Nat. Genet.">
        <title>A high-quality carrot genome assembly provides new insights into carotenoid accumulation and asterid genome evolution.</title>
        <authorList>
            <person name="Iorizzo M."/>
            <person name="Ellison S."/>
            <person name="Senalik D."/>
            <person name="Zeng P."/>
            <person name="Satapoomin P."/>
            <person name="Huang J."/>
            <person name="Bowman M."/>
            <person name="Iovene M."/>
            <person name="Sanseverino W."/>
            <person name="Cavagnaro P."/>
            <person name="Yildiz M."/>
            <person name="Macko-Podgorni A."/>
            <person name="Moranska E."/>
            <person name="Grzebelus E."/>
            <person name="Grzebelus D."/>
            <person name="Ashrafi H."/>
            <person name="Zheng Z."/>
            <person name="Cheng S."/>
            <person name="Spooner D."/>
            <person name="Van Deynze A."/>
            <person name="Simon P."/>
        </authorList>
    </citation>
    <scope>NUCLEOTIDE SEQUENCE</scope>
    <source>
        <tissue evidence="1">Leaf</tissue>
    </source>
</reference>
<evidence type="ECO:0000313" key="2">
    <source>
        <dbReference type="Proteomes" id="UP000077755"/>
    </source>
</evidence>
<dbReference type="AlphaFoldDB" id="A0AAF1AIS0"/>
<evidence type="ECO:0000313" key="1">
    <source>
        <dbReference type="EMBL" id="WOG81600.1"/>
    </source>
</evidence>
<proteinExistence type="predicted"/>
<reference evidence="1" key="2">
    <citation type="submission" date="2022-03" db="EMBL/GenBank/DDBJ databases">
        <title>Draft title - Genomic analysis of global carrot germplasm unveils the trajectory of domestication and the origin of high carotenoid orange carrot.</title>
        <authorList>
            <person name="Iorizzo M."/>
            <person name="Ellison S."/>
            <person name="Senalik D."/>
            <person name="Macko-Podgorni A."/>
            <person name="Grzebelus D."/>
            <person name="Bostan H."/>
            <person name="Rolling W."/>
            <person name="Curaba J."/>
            <person name="Simon P."/>
        </authorList>
    </citation>
    <scope>NUCLEOTIDE SEQUENCE</scope>
    <source>
        <tissue evidence="1">Leaf</tissue>
    </source>
</reference>
<dbReference type="KEGG" id="dcr:108216672"/>
<dbReference type="GO" id="GO:0030246">
    <property type="term" value="F:carbohydrate binding"/>
    <property type="evidence" value="ECO:0007669"/>
    <property type="project" value="InterPro"/>
</dbReference>
<sequence>MEFRPSSVLEIISEDIGGRVVDVTELVKVCWLQIDGKYEVKKLTKGVHYEVMFVVKLLDDLNIKKPVTFRLTPPGECTQVRRKKLMEMPKNQVIGITVGDFQPREVFGSSEIKFSMVQVDDCWKHGLVIMGVLLVPKL</sequence>
<name>A0AAF1AIS0_DAUCS</name>
<keyword evidence="2" id="KW-1185">Reference proteome</keyword>
<protein>
    <submittedName>
        <fullName evidence="1">Uncharacterized protein</fullName>
    </submittedName>
</protein>
<dbReference type="PANTHER" id="PTHR48478:SF1">
    <property type="entry name" value="LECTIN-LIKE"/>
    <property type="match status" value="1"/>
</dbReference>
<gene>
    <name evidence="1" type="ORF">DCAR_0100751</name>
</gene>
<dbReference type="InterPro" id="IPR025886">
    <property type="entry name" value="PP2-like"/>
</dbReference>
<dbReference type="Pfam" id="PF14299">
    <property type="entry name" value="PP2"/>
    <property type="match status" value="1"/>
</dbReference>
<dbReference type="Proteomes" id="UP000077755">
    <property type="component" value="Chromosome 1"/>
</dbReference>
<accession>A0AAF1AIS0</accession>